<sequence length="141" mass="14406">MRLCISIISVVLTMPLIGSAVAGTSAANPGSDDSQAPSCTFTLSKPTRVQVSGVDMVTATVSSYPCNGDTLPNKTVACVNMQGADGAGQCVQQNPQTFPAQVYFSPYRPGATYVSSGTGCTALFQPPYSACVSLGPESATL</sequence>
<reference evidence="2 3" key="1">
    <citation type="journal article" date="2019" name="Environ. Microbiol.">
        <title>Species interactions and distinct microbial communities in high Arctic permafrost affected cryosols are associated with the CH4 and CO2 gas fluxes.</title>
        <authorList>
            <person name="Altshuler I."/>
            <person name="Hamel J."/>
            <person name="Turney S."/>
            <person name="Magnuson E."/>
            <person name="Levesque R."/>
            <person name="Greer C."/>
            <person name="Whyte L.G."/>
        </authorList>
    </citation>
    <scope>NUCLEOTIDE SEQUENCE [LARGE SCALE GENOMIC DNA]</scope>
    <source>
        <strain evidence="2 3">S5.20</strain>
    </source>
</reference>
<evidence type="ECO:0000313" key="3">
    <source>
        <dbReference type="Proteomes" id="UP000320095"/>
    </source>
</evidence>
<feature type="signal peptide" evidence="1">
    <location>
        <begin position="1"/>
        <end position="22"/>
    </location>
</feature>
<evidence type="ECO:0000313" key="2">
    <source>
        <dbReference type="EMBL" id="TPG32388.1"/>
    </source>
</evidence>
<dbReference type="AlphaFoldDB" id="A0A502E3P5"/>
<keyword evidence="3" id="KW-1185">Reference proteome</keyword>
<name>A0A502E3P5_9MYCO</name>
<accession>A0A502E3P5</accession>
<gene>
    <name evidence="2" type="ORF">EAH80_19065</name>
</gene>
<feature type="chain" id="PRO_5038524165" description="Secreted protein" evidence="1">
    <location>
        <begin position="23"/>
        <end position="141"/>
    </location>
</feature>
<protein>
    <recommendedName>
        <fullName evidence="4">Secreted protein</fullName>
    </recommendedName>
</protein>
<keyword evidence="1" id="KW-0732">Signal</keyword>
<dbReference type="EMBL" id="RCZG01000008">
    <property type="protein sequence ID" value="TPG32388.1"/>
    <property type="molecule type" value="Genomic_DNA"/>
</dbReference>
<comment type="caution">
    <text evidence="2">The sequence shown here is derived from an EMBL/GenBank/DDBJ whole genome shotgun (WGS) entry which is preliminary data.</text>
</comment>
<evidence type="ECO:0000256" key="1">
    <source>
        <dbReference type="SAM" id="SignalP"/>
    </source>
</evidence>
<organism evidence="2 3">
    <name type="scientific">Mycolicibacterium hodleri</name>
    <dbReference type="NCBI Taxonomy" id="49897"/>
    <lineage>
        <taxon>Bacteria</taxon>
        <taxon>Bacillati</taxon>
        <taxon>Actinomycetota</taxon>
        <taxon>Actinomycetes</taxon>
        <taxon>Mycobacteriales</taxon>
        <taxon>Mycobacteriaceae</taxon>
        <taxon>Mycolicibacterium</taxon>
    </lineage>
</organism>
<proteinExistence type="predicted"/>
<evidence type="ECO:0008006" key="4">
    <source>
        <dbReference type="Google" id="ProtNLM"/>
    </source>
</evidence>
<dbReference type="Proteomes" id="UP000320095">
    <property type="component" value="Unassembled WGS sequence"/>
</dbReference>